<keyword evidence="5 12" id="KW-1133">Transmembrane helix</keyword>
<feature type="transmembrane region" description="Helical" evidence="12">
    <location>
        <begin position="584"/>
        <end position="602"/>
    </location>
</feature>
<dbReference type="OrthoDB" id="2373987at2759"/>
<evidence type="ECO:0000256" key="10">
    <source>
        <dbReference type="PROSITE-ProRule" id="PRU00023"/>
    </source>
</evidence>
<dbReference type="SUPFAM" id="SSF48403">
    <property type="entry name" value="Ankyrin repeat"/>
    <property type="match status" value="1"/>
</dbReference>
<dbReference type="Gene3D" id="1.25.40.20">
    <property type="entry name" value="Ankyrin repeat-containing domain"/>
    <property type="match status" value="1"/>
</dbReference>
<evidence type="ECO:0000256" key="1">
    <source>
        <dbReference type="ARBA" id="ARBA00004141"/>
    </source>
</evidence>
<dbReference type="PROSITE" id="PS50088">
    <property type="entry name" value="ANK_REPEAT"/>
    <property type="match status" value="2"/>
</dbReference>
<feature type="transmembrane region" description="Helical" evidence="12">
    <location>
        <begin position="333"/>
        <end position="352"/>
    </location>
</feature>
<dbReference type="InterPro" id="IPR005821">
    <property type="entry name" value="Ion_trans_dom"/>
</dbReference>
<evidence type="ECO:0000256" key="11">
    <source>
        <dbReference type="SAM" id="MobiDB-lite"/>
    </source>
</evidence>
<organism evidence="14 15">
    <name type="scientific">Pomacea canaliculata</name>
    <name type="common">Golden apple snail</name>
    <dbReference type="NCBI Taxonomy" id="400727"/>
    <lineage>
        <taxon>Eukaryota</taxon>
        <taxon>Metazoa</taxon>
        <taxon>Spiralia</taxon>
        <taxon>Lophotrochozoa</taxon>
        <taxon>Mollusca</taxon>
        <taxon>Gastropoda</taxon>
        <taxon>Caenogastropoda</taxon>
        <taxon>Architaenioglossa</taxon>
        <taxon>Ampullarioidea</taxon>
        <taxon>Ampullariidae</taxon>
        <taxon>Pomacea</taxon>
    </lineage>
</organism>
<dbReference type="InterPro" id="IPR013555">
    <property type="entry name" value="TRP_dom"/>
</dbReference>
<evidence type="ECO:0000256" key="8">
    <source>
        <dbReference type="ARBA" id="ARBA00023136"/>
    </source>
</evidence>
<dbReference type="GO" id="GO:0015279">
    <property type="term" value="F:store-operated calcium channel activity"/>
    <property type="evidence" value="ECO:0007669"/>
    <property type="project" value="TreeGrafter"/>
</dbReference>
<sequence>MIGCIEGERDLVRKTWSCEMWLPSDHQVSNAARTPEEVAFLRAVEFSDVTAVRRLLGDNPHLNVDAIDALGRTALRLAVRNENRELVEMLLERCSSQNIHEAALQAISEDHTSIAEQILRHGNYLELCRKRHRLGDVDGFFKTEVESQFSTDITPLNLAAQKNNYAIVQLLLLRGDSIQKPHKFSCGCVECRNRMKFDQLRMANFRLNAYRGLASEAYISLSSEDPFLTAFQLAKELRTLSNEEKHFKKEYKDLANNLSNYLVSLLDKVWTQSELEVVLNKDESAEADKNENLSRLRMAIDQREKKFVAHPSVQQHVVRIWHQGLDVLDTDRLLVRLACLTGLVLVYPFMAIAHLMCPDFKRTKLAKQPMVKFMGNTISFFFFLLLIILSSTESMNRVSNNITLNTQYKEIAEHYQDYRKALGSDIVTFGEDFPLRPREPTMVEFLITIWIAGMLVQELQQIVDVGAGKHFHDLFNVLDFCLLVVYTSVFVLVYWTMHKSKLAISELQGKNVTMLLADGKGTLLHLYWLNEDRLRWDPMDPINIAESLFALANILSFTRICYLLPANESLGPMQISLGRMINDILQFVVFLCIAMVAFIVSLRNLYSFYTEDAQGSKRADAAFKKGELDALDSPDKYYETGQVAKDTGNVIAAVYHIAIILVLFNLLIAMMARSFEKTLWDVDCEWKFARTLLYMEFISPGRVLPVPLNLLELLRDFIHWLVQCARRPPAGTQESPVKPAPRERRLAYYNITQDIQAMSKESGLDFGELSQSSHSASVSDRIYKDTIQILVHRYIFDIQREMEVGADDANVLRQTITCTKAELVEMMESKVNQPRSYRRSSRWRSPRPLSLAEQRTVAAVRGSET</sequence>
<evidence type="ECO:0000256" key="9">
    <source>
        <dbReference type="ARBA" id="ARBA00023303"/>
    </source>
</evidence>
<feature type="transmembrane region" description="Helical" evidence="12">
    <location>
        <begin position="650"/>
        <end position="670"/>
    </location>
</feature>
<feature type="repeat" description="ANK" evidence="10">
    <location>
        <begin position="151"/>
        <end position="183"/>
    </location>
</feature>
<accession>A0A2T7PNU9</accession>
<dbReference type="SMART" id="SM00248">
    <property type="entry name" value="ANK"/>
    <property type="match status" value="2"/>
</dbReference>
<evidence type="ECO:0000256" key="5">
    <source>
        <dbReference type="ARBA" id="ARBA00022989"/>
    </source>
</evidence>
<dbReference type="PRINTS" id="PR01097">
    <property type="entry name" value="TRNSRECEPTRP"/>
</dbReference>
<dbReference type="SMART" id="SM01420">
    <property type="entry name" value="TRP_2"/>
    <property type="match status" value="1"/>
</dbReference>
<keyword evidence="6 10" id="KW-0040">ANK repeat</keyword>
<reference evidence="14 15" key="1">
    <citation type="submission" date="2018-04" db="EMBL/GenBank/DDBJ databases">
        <title>The genome of golden apple snail Pomacea canaliculata provides insight into stress tolerance and invasive adaptation.</title>
        <authorList>
            <person name="Liu C."/>
            <person name="Liu B."/>
            <person name="Ren Y."/>
            <person name="Zhang Y."/>
            <person name="Wang H."/>
            <person name="Li S."/>
            <person name="Jiang F."/>
            <person name="Yin L."/>
            <person name="Zhang G."/>
            <person name="Qian W."/>
            <person name="Fan W."/>
        </authorList>
    </citation>
    <scope>NUCLEOTIDE SEQUENCE [LARGE SCALE GENOMIC DNA]</scope>
    <source>
        <strain evidence="14">SZHN2017</strain>
        <tissue evidence="14">Muscle</tissue>
    </source>
</reference>
<evidence type="ECO:0000256" key="2">
    <source>
        <dbReference type="ARBA" id="ARBA00022448"/>
    </source>
</evidence>
<evidence type="ECO:0000313" key="14">
    <source>
        <dbReference type="EMBL" id="PVD35106.1"/>
    </source>
</evidence>
<dbReference type="PANTHER" id="PTHR10117:SF54">
    <property type="entry name" value="TRANSIENT RECEPTOR POTENTIAL-GAMMA PROTEIN"/>
    <property type="match status" value="1"/>
</dbReference>
<evidence type="ECO:0000256" key="4">
    <source>
        <dbReference type="ARBA" id="ARBA00022737"/>
    </source>
</evidence>
<dbReference type="Pfam" id="PF08344">
    <property type="entry name" value="TRP_2"/>
    <property type="match status" value="1"/>
</dbReference>
<protein>
    <recommendedName>
        <fullName evidence="13">Transient receptor ion channel domain-containing protein</fullName>
    </recommendedName>
</protein>
<keyword evidence="7" id="KW-0406">Ion transport</keyword>
<name>A0A2T7PNU9_POMCA</name>
<feature type="region of interest" description="Disordered" evidence="11">
    <location>
        <begin position="830"/>
        <end position="865"/>
    </location>
</feature>
<proteinExistence type="predicted"/>
<feature type="transmembrane region" description="Helical" evidence="12">
    <location>
        <begin position="477"/>
        <end position="497"/>
    </location>
</feature>
<feature type="transmembrane region" description="Helical" evidence="12">
    <location>
        <begin position="373"/>
        <end position="391"/>
    </location>
</feature>
<comment type="caution">
    <text evidence="14">The sequence shown here is derived from an EMBL/GenBank/DDBJ whole genome shotgun (WGS) entry which is preliminary data.</text>
</comment>
<feature type="domain" description="Transient receptor ion channel" evidence="13">
    <location>
        <begin position="186"/>
        <end position="248"/>
    </location>
</feature>
<dbReference type="InterPro" id="IPR002110">
    <property type="entry name" value="Ankyrin_rpt"/>
</dbReference>
<dbReference type="GO" id="GO:0070679">
    <property type="term" value="F:inositol 1,4,5 trisphosphate binding"/>
    <property type="evidence" value="ECO:0007669"/>
    <property type="project" value="TreeGrafter"/>
</dbReference>
<evidence type="ECO:0000256" key="12">
    <source>
        <dbReference type="SAM" id="Phobius"/>
    </source>
</evidence>
<evidence type="ECO:0000313" key="15">
    <source>
        <dbReference type="Proteomes" id="UP000245119"/>
    </source>
</evidence>
<keyword evidence="9" id="KW-0407">Ion channel</keyword>
<keyword evidence="4" id="KW-0677">Repeat</keyword>
<dbReference type="Pfam" id="PF00520">
    <property type="entry name" value="Ion_trans"/>
    <property type="match status" value="1"/>
</dbReference>
<dbReference type="PROSITE" id="PS50297">
    <property type="entry name" value="ANK_REP_REGION"/>
    <property type="match status" value="1"/>
</dbReference>
<dbReference type="Pfam" id="PF13637">
    <property type="entry name" value="Ank_4"/>
    <property type="match status" value="1"/>
</dbReference>
<dbReference type="InterPro" id="IPR036770">
    <property type="entry name" value="Ankyrin_rpt-contain_sf"/>
</dbReference>
<dbReference type="Proteomes" id="UP000245119">
    <property type="component" value="Linkage Group LG3"/>
</dbReference>
<evidence type="ECO:0000259" key="13">
    <source>
        <dbReference type="SMART" id="SM01420"/>
    </source>
</evidence>
<gene>
    <name evidence="14" type="ORF">C0Q70_06387</name>
</gene>
<evidence type="ECO:0000256" key="3">
    <source>
        <dbReference type="ARBA" id="ARBA00022692"/>
    </source>
</evidence>
<dbReference type="EMBL" id="PZQS01000003">
    <property type="protein sequence ID" value="PVD35106.1"/>
    <property type="molecule type" value="Genomic_DNA"/>
</dbReference>
<comment type="subcellular location">
    <subcellularLocation>
        <location evidence="1">Membrane</location>
        <topology evidence="1">Multi-pass membrane protein</topology>
    </subcellularLocation>
</comment>
<keyword evidence="8 12" id="KW-0472">Membrane</keyword>
<dbReference type="GO" id="GO:0034703">
    <property type="term" value="C:cation channel complex"/>
    <property type="evidence" value="ECO:0007669"/>
    <property type="project" value="TreeGrafter"/>
</dbReference>
<dbReference type="GO" id="GO:0005886">
    <property type="term" value="C:plasma membrane"/>
    <property type="evidence" value="ECO:0007669"/>
    <property type="project" value="TreeGrafter"/>
</dbReference>
<evidence type="ECO:0000256" key="6">
    <source>
        <dbReference type="ARBA" id="ARBA00023043"/>
    </source>
</evidence>
<evidence type="ECO:0000256" key="7">
    <source>
        <dbReference type="ARBA" id="ARBA00023065"/>
    </source>
</evidence>
<keyword evidence="15" id="KW-1185">Reference proteome</keyword>
<keyword evidence="2" id="KW-0813">Transport</keyword>
<dbReference type="GO" id="GO:0051480">
    <property type="term" value="P:regulation of cytosolic calcium ion concentration"/>
    <property type="evidence" value="ECO:0007669"/>
    <property type="project" value="TreeGrafter"/>
</dbReference>
<dbReference type="AlphaFoldDB" id="A0A2T7PNU9"/>
<dbReference type="Pfam" id="PF00023">
    <property type="entry name" value="Ank"/>
    <property type="match status" value="1"/>
</dbReference>
<dbReference type="InterPro" id="IPR002153">
    <property type="entry name" value="TRPC_channel"/>
</dbReference>
<dbReference type="PANTHER" id="PTHR10117">
    <property type="entry name" value="TRANSIENT RECEPTOR POTENTIAL CHANNEL"/>
    <property type="match status" value="1"/>
</dbReference>
<keyword evidence="3 12" id="KW-0812">Transmembrane</keyword>
<feature type="repeat" description="ANK" evidence="10">
    <location>
        <begin position="70"/>
        <end position="102"/>
    </location>
</feature>
<feature type="compositionally biased region" description="Basic residues" evidence="11">
    <location>
        <begin position="836"/>
        <end position="845"/>
    </location>
</feature>